<protein>
    <submittedName>
        <fullName evidence="1">Uncharacterized protein</fullName>
    </submittedName>
</protein>
<gene>
    <name evidence="1" type="ORF">RM544_08020</name>
</gene>
<name>A0AAW8QZ96_9ALTE</name>
<keyword evidence="2" id="KW-1185">Reference proteome</keyword>
<dbReference type="EMBL" id="JAVRIE010000002">
    <property type="protein sequence ID" value="MDT0582483.1"/>
    <property type="molecule type" value="Genomic_DNA"/>
</dbReference>
<sequence>MSKIIIEHKSFILGDELIIDDRKKRRFSIGGHEGEFEISVDKRPIYEGSRFLNNLRFKGGRVEAKWTNSDTWVFETNSSNTLSLSEPSKRMKAKIQSVMKNGKIIGRFIHSNKWLVCKTKYVLHCVEESAFDEFLFVFNFYLNEKSRNHSVSSG</sequence>
<organism evidence="1 2">
    <name type="scientific">Brumicola blandensis</name>
    <dbReference type="NCBI Taxonomy" id="3075611"/>
    <lineage>
        <taxon>Bacteria</taxon>
        <taxon>Pseudomonadati</taxon>
        <taxon>Pseudomonadota</taxon>
        <taxon>Gammaproteobacteria</taxon>
        <taxon>Alteromonadales</taxon>
        <taxon>Alteromonadaceae</taxon>
        <taxon>Brumicola</taxon>
    </lineage>
</organism>
<dbReference type="Proteomes" id="UP001249020">
    <property type="component" value="Unassembled WGS sequence"/>
</dbReference>
<evidence type="ECO:0000313" key="1">
    <source>
        <dbReference type="EMBL" id="MDT0582483.1"/>
    </source>
</evidence>
<comment type="caution">
    <text evidence="1">The sequence shown here is derived from an EMBL/GenBank/DDBJ whole genome shotgun (WGS) entry which is preliminary data.</text>
</comment>
<dbReference type="AlphaFoldDB" id="A0AAW8QZ96"/>
<accession>A0AAW8QZ96</accession>
<dbReference type="RefSeq" id="WP_311361242.1">
    <property type="nucleotide sequence ID" value="NZ_JAVRIE010000002.1"/>
</dbReference>
<evidence type="ECO:0000313" key="2">
    <source>
        <dbReference type="Proteomes" id="UP001249020"/>
    </source>
</evidence>
<reference evidence="1 2" key="1">
    <citation type="submission" date="2023-09" db="EMBL/GenBank/DDBJ databases">
        <authorList>
            <person name="Rey-Velasco X."/>
        </authorList>
    </citation>
    <scope>NUCLEOTIDE SEQUENCE [LARGE SCALE GENOMIC DNA]</scope>
    <source>
        <strain evidence="1 2">W409</strain>
    </source>
</reference>
<proteinExistence type="predicted"/>